<dbReference type="Pfam" id="PF10613">
    <property type="entry name" value="Lig_chan-Glu_bd"/>
    <property type="match status" value="1"/>
</dbReference>
<evidence type="ECO:0000313" key="13">
    <source>
        <dbReference type="EMBL" id="CAB0020948.1"/>
    </source>
</evidence>
<evidence type="ECO:0000256" key="11">
    <source>
        <dbReference type="SAM" id="MobiDB-lite"/>
    </source>
</evidence>
<evidence type="ECO:0000256" key="7">
    <source>
        <dbReference type="ARBA" id="ARBA00023170"/>
    </source>
</evidence>
<keyword evidence="4" id="KW-1133">Transmembrane helix</keyword>
<evidence type="ECO:0000256" key="5">
    <source>
        <dbReference type="ARBA" id="ARBA00023065"/>
    </source>
</evidence>
<keyword evidence="9" id="KW-1071">Ligand-gated ion channel</keyword>
<feature type="compositionally biased region" description="Basic and acidic residues" evidence="11">
    <location>
        <begin position="59"/>
        <end position="70"/>
    </location>
</feature>
<evidence type="ECO:0000256" key="6">
    <source>
        <dbReference type="ARBA" id="ARBA00023136"/>
    </source>
</evidence>
<dbReference type="InterPro" id="IPR019594">
    <property type="entry name" value="Glu/Gly-bd"/>
</dbReference>
<name>A0A6H5HQY6_9HEMI</name>
<evidence type="ECO:0000256" key="4">
    <source>
        <dbReference type="ARBA" id="ARBA00022989"/>
    </source>
</evidence>
<dbReference type="EMBL" id="CADCXU010036101">
    <property type="protein sequence ID" value="CAB0020948.1"/>
    <property type="molecule type" value="Genomic_DNA"/>
</dbReference>
<evidence type="ECO:0000259" key="12">
    <source>
        <dbReference type="SMART" id="SM00918"/>
    </source>
</evidence>
<feature type="compositionally biased region" description="Basic and acidic residues" evidence="11">
    <location>
        <begin position="77"/>
        <end position="97"/>
    </location>
</feature>
<reference evidence="13 14" key="1">
    <citation type="submission" date="2020-02" db="EMBL/GenBank/DDBJ databases">
        <authorList>
            <person name="Ferguson B K."/>
        </authorList>
    </citation>
    <scope>NUCLEOTIDE SEQUENCE [LARGE SCALE GENOMIC DNA]</scope>
</reference>
<keyword evidence="2" id="KW-0813">Transport</keyword>
<dbReference type="GO" id="GO:0015276">
    <property type="term" value="F:ligand-gated monoatomic ion channel activity"/>
    <property type="evidence" value="ECO:0007669"/>
    <property type="project" value="InterPro"/>
</dbReference>
<keyword evidence="3" id="KW-0812">Transmembrane</keyword>
<keyword evidence="8" id="KW-0325">Glycoprotein</keyword>
<evidence type="ECO:0000256" key="10">
    <source>
        <dbReference type="ARBA" id="ARBA00023303"/>
    </source>
</evidence>
<keyword evidence="5" id="KW-0406">Ion transport</keyword>
<keyword evidence="6" id="KW-0472">Membrane</keyword>
<feature type="region of interest" description="Disordered" evidence="11">
    <location>
        <begin position="59"/>
        <end position="97"/>
    </location>
</feature>
<protein>
    <recommendedName>
        <fullName evidence="12">Ionotropic glutamate receptor L-glutamate and glycine-binding domain-containing protein</fullName>
    </recommendedName>
</protein>
<keyword evidence="7" id="KW-0675">Receptor</keyword>
<evidence type="ECO:0000256" key="8">
    <source>
        <dbReference type="ARBA" id="ARBA00023180"/>
    </source>
</evidence>
<dbReference type="SMART" id="SM00918">
    <property type="entry name" value="Lig_chan-Glu_bd"/>
    <property type="match status" value="1"/>
</dbReference>
<accession>A0A6H5HQY6</accession>
<gene>
    <name evidence="13" type="ORF">NTEN_LOCUS24473</name>
</gene>
<evidence type="ECO:0000313" key="14">
    <source>
        <dbReference type="Proteomes" id="UP000479000"/>
    </source>
</evidence>
<dbReference type="Gene3D" id="3.40.190.10">
    <property type="entry name" value="Periplasmic binding protein-like II"/>
    <property type="match status" value="1"/>
</dbReference>
<evidence type="ECO:0000256" key="1">
    <source>
        <dbReference type="ARBA" id="ARBA00004141"/>
    </source>
</evidence>
<sequence length="97" mass="11524">MYSYDSTDGFQEEPYIMLKKPEPGETLQGNDRFEGYCKDLADLISKELKIQCETKFTELREASNDSDRNSSTKRIRRRDDKTSRAHKETRNRCERHK</sequence>
<dbReference type="AlphaFoldDB" id="A0A6H5HQY6"/>
<dbReference type="GO" id="GO:0016020">
    <property type="term" value="C:membrane"/>
    <property type="evidence" value="ECO:0007669"/>
    <property type="project" value="UniProtKB-SubCell"/>
</dbReference>
<evidence type="ECO:0000256" key="3">
    <source>
        <dbReference type="ARBA" id="ARBA00022692"/>
    </source>
</evidence>
<dbReference type="Proteomes" id="UP000479000">
    <property type="component" value="Unassembled WGS sequence"/>
</dbReference>
<keyword evidence="10" id="KW-0407">Ion channel</keyword>
<evidence type="ECO:0000256" key="2">
    <source>
        <dbReference type="ARBA" id="ARBA00022448"/>
    </source>
</evidence>
<keyword evidence="14" id="KW-1185">Reference proteome</keyword>
<feature type="domain" description="Ionotropic glutamate receptor L-glutamate and glycine-binding" evidence="12">
    <location>
        <begin position="14"/>
        <end position="78"/>
    </location>
</feature>
<organism evidence="13 14">
    <name type="scientific">Nesidiocoris tenuis</name>
    <dbReference type="NCBI Taxonomy" id="355587"/>
    <lineage>
        <taxon>Eukaryota</taxon>
        <taxon>Metazoa</taxon>
        <taxon>Ecdysozoa</taxon>
        <taxon>Arthropoda</taxon>
        <taxon>Hexapoda</taxon>
        <taxon>Insecta</taxon>
        <taxon>Pterygota</taxon>
        <taxon>Neoptera</taxon>
        <taxon>Paraneoptera</taxon>
        <taxon>Hemiptera</taxon>
        <taxon>Heteroptera</taxon>
        <taxon>Panheteroptera</taxon>
        <taxon>Cimicomorpha</taxon>
        <taxon>Miridae</taxon>
        <taxon>Dicyphina</taxon>
        <taxon>Nesidiocoris</taxon>
    </lineage>
</organism>
<proteinExistence type="predicted"/>
<evidence type="ECO:0000256" key="9">
    <source>
        <dbReference type="ARBA" id="ARBA00023286"/>
    </source>
</evidence>
<comment type="subcellular location">
    <subcellularLocation>
        <location evidence="1">Membrane</location>
        <topology evidence="1">Multi-pass membrane protein</topology>
    </subcellularLocation>
</comment>
<feature type="region of interest" description="Disordered" evidence="11">
    <location>
        <begin position="1"/>
        <end position="26"/>
    </location>
</feature>
<dbReference type="OrthoDB" id="5984008at2759"/>